<evidence type="ECO:0000313" key="6">
    <source>
        <dbReference type="EMBL" id="PRX24580.1"/>
    </source>
</evidence>
<feature type="domain" description="HTH tetR-type" evidence="5">
    <location>
        <begin position="21"/>
        <end position="81"/>
    </location>
</feature>
<organism evidence="6 7">
    <name type="scientific">Actinoplanes italicus</name>
    <dbReference type="NCBI Taxonomy" id="113567"/>
    <lineage>
        <taxon>Bacteria</taxon>
        <taxon>Bacillati</taxon>
        <taxon>Actinomycetota</taxon>
        <taxon>Actinomycetes</taxon>
        <taxon>Micromonosporales</taxon>
        <taxon>Micromonosporaceae</taxon>
        <taxon>Actinoplanes</taxon>
    </lineage>
</organism>
<dbReference type="OrthoDB" id="3214072at2"/>
<dbReference type="GO" id="GO:0003700">
    <property type="term" value="F:DNA-binding transcription factor activity"/>
    <property type="evidence" value="ECO:0007669"/>
    <property type="project" value="TreeGrafter"/>
</dbReference>
<name>A0A2T0KLS6_9ACTN</name>
<evidence type="ECO:0000256" key="2">
    <source>
        <dbReference type="ARBA" id="ARBA00023125"/>
    </source>
</evidence>
<dbReference type="EMBL" id="PVMZ01000002">
    <property type="protein sequence ID" value="PRX24580.1"/>
    <property type="molecule type" value="Genomic_DNA"/>
</dbReference>
<dbReference type="SUPFAM" id="SSF48498">
    <property type="entry name" value="Tetracyclin repressor-like, C-terminal domain"/>
    <property type="match status" value="1"/>
</dbReference>
<dbReference type="PANTHER" id="PTHR30055:SF151">
    <property type="entry name" value="TRANSCRIPTIONAL REGULATORY PROTEIN"/>
    <property type="match status" value="1"/>
</dbReference>
<evidence type="ECO:0000256" key="4">
    <source>
        <dbReference type="PROSITE-ProRule" id="PRU00335"/>
    </source>
</evidence>
<keyword evidence="3" id="KW-0804">Transcription</keyword>
<gene>
    <name evidence="6" type="ORF">CLV67_102357</name>
</gene>
<dbReference type="InterPro" id="IPR050109">
    <property type="entry name" value="HTH-type_TetR-like_transc_reg"/>
</dbReference>
<evidence type="ECO:0000313" key="7">
    <source>
        <dbReference type="Proteomes" id="UP000239415"/>
    </source>
</evidence>
<dbReference type="InterPro" id="IPR001647">
    <property type="entry name" value="HTH_TetR"/>
</dbReference>
<protein>
    <submittedName>
        <fullName evidence="6">TetR family transcriptional regulator</fullName>
    </submittedName>
</protein>
<dbReference type="Pfam" id="PF00440">
    <property type="entry name" value="TetR_N"/>
    <property type="match status" value="1"/>
</dbReference>
<sequence length="248" mass="26977">MADFTDSVWTRPARARTGQPTLSREQIVRAAIELLDAEGAAGLSMRRLGARLGSGATSLYWHVATKDDLLELAVDEVMGEVYVPEVGDTPWRIGVSVLANGLRTMLLRHPWVIGQLGTRPTIGPNVLRMSNRSVALLSAAGFTGPTLSHVHSLITAHVIGAATTEAAVGAAIRRSGKSAAELRKSLEPFMEKTAEQYPEYARWREEDGVIDMQPDRVFDESFVFGLDRILDGLDLWLTGRPPATTDGD</sequence>
<dbReference type="GO" id="GO:0045892">
    <property type="term" value="P:negative regulation of DNA-templated transcription"/>
    <property type="evidence" value="ECO:0007669"/>
    <property type="project" value="InterPro"/>
</dbReference>
<accession>A0A2T0KLS6</accession>
<keyword evidence="1" id="KW-0805">Transcription regulation</keyword>
<dbReference type="AlphaFoldDB" id="A0A2T0KLS6"/>
<dbReference type="InterPro" id="IPR036271">
    <property type="entry name" value="Tet_transcr_reg_TetR-rel_C_sf"/>
</dbReference>
<keyword evidence="2 4" id="KW-0238">DNA-binding</keyword>
<evidence type="ECO:0000256" key="1">
    <source>
        <dbReference type="ARBA" id="ARBA00023015"/>
    </source>
</evidence>
<evidence type="ECO:0000256" key="3">
    <source>
        <dbReference type="ARBA" id="ARBA00023163"/>
    </source>
</evidence>
<proteinExistence type="predicted"/>
<dbReference type="PROSITE" id="PS50977">
    <property type="entry name" value="HTH_TETR_2"/>
    <property type="match status" value="1"/>
</dbReference>
<reference evidence="6 7" key="1">
    <citation type="submission" date="2018-03" db="EMBL/GenBank/DDBJ databases">
        <title>Genomic Encyclopedia of Archaeal and Bacterial Type Strains, Phase II (KMG-II): from individual species to whole genera.</title>
        <authorList>
            <person name="Goeker M."/>
        </authorList>
    </citation>
    <scope>NUCLEOTIDE SEQUENCE [LARGE SCALE GENOMIC DNA]</scope>
    <source>
        <strain evidence="6 7">DSM 43146</strain>
    </source>
</reference>
<dbReference type="InterPro" id="IPR009057">
    <property type="entry name" value="Homeodomain-like_sf"/>
</dbReference>
<dbReference type="Proteomes" id="UP000239415">
    <property type="component" value="Unassembled WGS sequence"/>
</dbReference>
<comment type="caution">
    <text evidence="6">The sequence shown here is derived from an EMBL/GenBank/DDBJ whole genome shotgun (WGS) entry which is preliminary data.</text>
</comment>
<dbReference type="Pfam" id="PF02909">
    <property type="entry name" value="TetR_C_1"/>
    <property type="match status" value="1"/>
</dbReference>
<dbReference type="GO" id="GO:0000976">
    <property type="term" value="F:transcription cis-regulatory region binding"/>
    <property type="evidence" value="ECO:0007669"/>
    <property type="project" value="TreeGrafter"/>
</dbReference>
<dbReference type="InterPro" id="IPR004111">
    <property type="entry name" value="Repressor_TetR_C"/>
</dbReference>
<dbReference type="Gene3D" id="1.10.357.10">
    <property type="entry name" value="Tetracycline Repressor, domain 2"/>
    <property type="match status" value="1"/>
</dbReference>
<dbReference type="PANTHER" id="PTHR30055">
    <property type="entry name" value="HTH-TYPE TRANSCRIPTIONAL REGULATOR RUTR"/>
    <property type="match status" value="1"/>
</dbReference>
<dbReference type="RefSeq" id="WP_106316072.1">
    <property type="nucleotide sequence ID" value="NZ_BOMO01000013.1"/>
</dbReference>
<feature type="DNA-binding region" description="H-T-H motif" evidence="4">
    <location>
        <begin position="44"/>
        <end position="63"/>
    </location>
</feature>
<evidence type="ECO:0000259" key="5">
    <source>
        <dbReference type="PROSITE" id="PS50977"/>
    </source>
</evidence>
<dbReference type="Gene3D" id="1.10.10.60">
    <property type="entry name" value="Homeodomain-like"/>
    <property type="match status" value="1"/>
</dbReference>
<dbReference type="SUPFAM" id="SSF46689">
    <property type="entry name" value="Homeodomain-like"/>
    <property type="match status" value="1"/>
</dbReference>
<keyword evidence="7" id="KW-1185">Reference proteome</keyword>